<feature type="region of interest" description="Disordered" evidence="1">
    <location>
        <begin position="1"/>
        <end position="87"/>
    </location>
</feature>
<organism evidence="2 3">
    <name type="scientific">Rhipicephalus microplus</name>
    <name type="common">Cattle tick</name>
    <name type="synonym">Boophilus microplus</name>
    <dbReference type="NCBI Taxonomy" id="6941"/>
    <lineage>
        <taxon>Eukaryota</taxon>
        <taxon>Metazoa</taxon>
        <taxon>Ecdysozoa</taxon>
        <taxon>Arthropoda</taxon>
        <taxon>Chelicerata</taxon>
        <taxon>Arachnida</taxon>
        <taxon>Acari</taxon>
        <taxon>Parasitiformes</taxon>
        <taxon>Ixodida</taxon>
        <taxon>Ixodoidea</taxon>
        <taxon>Ixodidae</taxon>
        <taxon>Rhipicephalinae</taxon>
        <taxon>Rhipicephalus</taxon>
        <taxon>Boophilus</taxon>
    </lineage>
</organism>
<sequence length="341" mass="37712">MASVPADEKHSLPSRSMDHMMDTQTSQDADTQARNEPNAHPWITITEKANKRRQLQPHTVPTQQLPSTPSEPTLRQSRPKTHLPRLPPLAAKDYKLAIRPNDGLNLSKVSLARAANIRSEKPDIKLCVDENQNVLTISTSSEHIATAVGQITKITVHAATYDITSYGIAPDNSCKGVVNGIGHKVTPDNFRAEVEVPGYEVLTCRRLGDSRAMVLTFRGKRVPFFVNAYGQAFRCYLYKRTTHHCRKCNKTGHHEDVHPQPPDTQKYRVCGDSLSPNNHECSHSCMLCGGDHLMAAKPCPKRFLPPVNRCKPPLSATPTRKAQSPSPSPRRQSSASGNAAR</sequence>
<name>A0A9J6D630_RHIMP</name>
<dbReference type="AlphaFoldDB" id="A0A9J6D630"/>
<feature type="compositionally biased region" description="Low complexity" evidence="1">
    <location>
        <begin position="322"/>
        <end position="341"/>
    </location>
</feature>
<evidence type="ECO:0000256" key="1">
    <source>
        <dbReference type="SAM" id="MobiDB-lite"/>
    </source>
</evidence>
<dbReference type="Proteomes" id="UP000821866">
    <property type="component" value="Chromosome 9"/>
</dbReference>
<reference evidence="2" key="1">
    <citation type="journal article" date="2020" name="Cell">
        <title>Large-Scale Comparative Analyses of Tick Genomes Elucidate Their Genetic Diversity and Vector Capacities.</title>
        <authorList>
            <consortium name="Tick Genome and Microbiome Consortium (TIGMIC)"/>
            <person name="Jia N."/>
            <person name="Wang J."/>
            <person name="Shi W."/>
            <person name="Du L."/>
            <person name="Sun Y."/>
            <person name="Zhan W."/>
            <person name="Jiang J.F."/>
            <person name="Wang Q."/>
            <person name="Zhang B."/>
            <person name="Ji P."/>
            <person name="Bell-Sakyi L."/>
            <person name="Cui X.M."/>
            <person name="Yuan T.T."/>
            <person name="Jiang B.G."/>
            <person name="Yang W.F."/>
            <person name="Lam T.T."/>
            <person name="Chang Q.C."/>
            <person name="Ding S.J."/>
            <person name="Wang X.J."/>
            <person name="Zhu J.G."/>
            <person name="Ruan X.D."/>
            <person name="Zhao L."/>
            <person name="Wei J.T."/>
            <person name="Ye R.Z."/>
            <person name="Que T.C."/>
            <person name="Du C.H."/>
            <person name="Zhou Y.H."/>
            <person name="Cheng J.X."/>
            <person name="Dai P.F."/>
            <person name="Guo W.B."/>
            <person name="Han X.H."/>
            <person name="Huang E.J."/>
            <person name="Li L.F."/>
            <person name="Wei W."/>
            <person name="Gao Y.C."/>
            <person name="Liu J.Z."/>
            <person name="Shao H.Z."/>
            <person name="Wang X."/>
            <person name="Wang C.C."/>
            <person name="Yang T.C."/>
            <person name="Huo Q.B."/>
            <person name="Li W."/>
            <person name="Chen H.Y."/>
            <person name="Chen S.E."/>
            <person name="Zhou L.G."/>
            <person name="Ni X.B."/>
            <person name="Tian J.H."/>
            <person name="Sheng Y."/>
            <person name="Liu T."/>
            <person name="Pan Y.S."/>
            <person name="Xia L.Y."/>
            <person name="Li J."/>
            <person name="Zhao F."/>
            <person name="Cao W.C."/>
        </authorList>
    </citation>
    <scope>NUCLEOTIDE SEQUENCE</scope>
    <source>
        <strain evidence="2">Rmic-2018</strain>
    </source>
</reference>
<evidence type="ECO:0000313" key="3">
    <source>
        <dbReference type="Proteomes" id="UP000821866"/>
    </source>
</evidence>
<dbReference type="EMBL" id="JABSTU010000011">
    <property type="protein sequence ID" value="KAH8009512.1"/>
    <property type="molecule type" value="Genomic_DNA"/>
</dbReference>
<feature type="compositionally biased region" description="Basic and acidic residues" evidence="1">
    <location>
        <begin position="1"/>
        <end position="21"/>
    </location>
</feature>
<proteinExistence type="predicted"/>
<protein>
    <submittedName>
        <fullName evidence="2">Uncharacterized protein</fullName>
    </submittedName>
</protein>
<evidence type="ECO:0000313" key="2">
    <source>
        <dbReference type="EMBL" id="KAH8009512.1"/>
    </source>
</evidence>
<gene>
    <name evidence="2" type="ORF">HPB51_018158</name>
</gene>
<feature type="region of interest" description="Disordered" evidence="1">
    <location>
        <begin position="310"/>
        <end position="341"/>
    </location>
</feature>
<keyword evidence="3" id="KW-1185">Reference proteome</keyword>
<accession>A0A9J6D630</accession>
<feature type="compositionally biased region" description="Polar residues" evidence="1">
    <location>
        <begin position="22"/>
        <end position="35"/>
    </location>
</feature>
<comment type="caution">
    <text evidence="2">The sequence shown here is derived from an EMBL/GenBank/DDBJ whole genome shotgun (WGS) entry which is preliminary data.</text>
</comment>
<reference evidence="2" key="2">
    <citation type="submission" date="2021-09" db="EMBL/GenBank/DDBJ databases">
        <authorList>
            <person name="Jia N."/>
            <person name="Wang J."/>
            <person name="Shi W."/>
            <person name="Du L."/>
            <person name="Sun Y."/>
            <person name="Zhan W."/>
            <person name="Jiang J."/>
            <person name="Wang Q."/>
            <person name="Zhang B."/>
            <person name="Ji P."/>
            <person name="Sakyi L.B."/>
            <person name="Cui X."/>
            <person name="Yuan T."/>
            <person name="Jiang B."/>
            <person name="Yang W."/>
            <person name="Lam T.T.-Y."/>
            <person name="Chang Q."/>
            <person name="Ding S."/>
            <person name="Wang X."/>
            <person name="Zhu J."/>
            <person name="Ruan X."/>
            <person name="Zhao L."/>
            <person name="Wei J."/>
            <person name="Que T."/>
            <person name="Du C."/>
            <person name="Cheng J."/>
            <person name="Dai P."/>
            <person name="Han X."/>
            <person name="Huang E."/>
            <person name="Gao Y."/>
            <person name="Liu J."/>
            <person name="Shao H."/>
            <person name="Ye R."/>
            <person name="Li L."/>
            <person name="Wei W."/>
            <person name="Wang X."/>
            <person name="Wang C."/>
            <person name="Huo Q."/>
            <person name="Li W."/>
            <person name="Guo W."/>
            <person name="Chen H."/>
            <person name="Chen S."/>
            <person name="Zhou L."/>
            <person name="Zhou L."/>
            <person name="Ni X."/>
            <person name="Tian J."/>
            <person name="Zhou Y."/>
            <person name="Sheng Y."/>
            <person name="Liu T."/>
            <person name="Pan Y."/>
            <person name="Xia L."/>
            <person name="Li J."/>
            <person name="Zhao F."/>
            <person name="Cao W."/>
        </authorList>
    </citation>
    <scope>NUCLEOTIDE SEQUENCE</scope>
    <source>
        <strain evidence="2">Rmic-2018</strain>
        <tissue evidence="2">Larvae</tissue>
    </source>
</reference>
<feature type="compositionally biased region" description="Polar residues" evidence="1">
    <location>
        <begin position="56"/>
        <end position="76"/>
    </location>
</feature>